<accession>A0A6V8KCV4</accession>
<dbReference type="Gene3D" id="3.30.1240.10">
    <property type="match status" value="1"/>
</dbReference>
<comment type="caution">
    <text evidence="1">The sequence shown here is derived from an EMBL/GenBank/DDBJ whole genome shotgun (WGS) entry which is preliminary data.</text>
</comment>
<gene>
    <name evidence="1" type="ORF">Phou_041390</name>
</gene>
<dbReference type="GO" id="GO:0016791">
    <property type="term" value="F:phosphatase activity"/>
    <property type="evidence" value="ECO:0007669"/>
    <property type="project" value="TreeGrafter"/>
</dbReference>
<dbReference type="InterPro" id="IPR000150">
    <property type="entry name" value="Cof"/>
</dbReference>
<dbReference type="NCBIfam" id="TIGR01484">
    <property type="entry name" value="HAD-SF-IIB"/>
    <property type="match status" value="1"/>
</dbReference>
<reference evidence="1 2" key="1">
    <citation type="submission" date="2020-03" db="EMBL/GenBank/DDBJ databases">
        <title>Whole genome shotgun sequence of Phytohabitans houttuyneae NBRC 108639.</title>
        <authorList>
            <person name="Komaki H."/>
            <person name="Tamura T."/>
        </authorList>
    </citation>
    <scope>NUCLEOTIDE SEQUENCE [LARGE SCALE GENOMIC DNA]</scope>
    <source>
        <strain evidence="1 2">NBRC 108639</strain>
    </source>
</reference>
<dbReference type="Pfam" id="PF08282">
    <property type="entry name" value="Hydrolase_3"/>
    <property type="match status" value="1"/>
</dbReference>
<dbReference type="EMBL" id="BLPF01000001">
    <property type="protein sequence ID" value="GFJ79959.1"/>
    <property type="molecule type" value="Genomic_DNA"/>
</dbReference>
<dbReference type="RefSeq" id="WP_173057418.1">
    <property type="nucleotide sequence ID" value="NZ_BAABGO010000011.1"/>
</dbReference>
<dbReference type="PANTHER" id="PTHR10000:SF8">
    <property type="entry name" value="HAD SUPERFAMILY HYDROLASE-LIKE, TYPE 3"/>
    <property type="match status" value="1"/>
</dbReference>
<proteinExistence type="predicted"/>
<sequence>MGELPRLVATDLDGTLVRQDRSISPRTADVLARIAKRGTLVVMVTGRPVRWLSQVYNQLHEPLPAICANGAVVYDPGTDRVLRANPLAPDLLAEVTQRLRAEVPGAVFAVEVADGRELRHDAEWPVLWDAEDPSIRVLATPEEVASVPAVKLLIRAGRRDPDAFVQIVAAALGGLAEATHSSYSGLIEISAAGVTKAAGLAWFCEQHGIEPAEVVAFGDMPNDVPMLTWAGRAVAVGNAHPAVREIADDVTLSNDEDGVAAYLEDLFELESQP</sequence>
<dbReference type="GO" id="GO:0000287">
    <property type="term" value="F:magnesium ion binding"/>
    <property type="evidence" value="ECO:0007669"/>
    <property type="project" value="TreeGrafter"/>
</dbReference>
<dbReference type="AlphaFoldDB" id="A0A6V8KCV4"/>
<dbReference type="InterPro" id="IPR006379">
    <property type="entry name" value="HAD-SF_hydro_IIB"/>
</dbReference>
<evidence type="ECO:0000313" key="1">
    <source>
        <dbReference type="EMBL" id="GFJ79959.1"/>
    </source>
</evidence>
<dbReference type="InterPro" id="IPR036412">
    <property type="entry name" value="HAD-like_sf"/>
</dbReference>
<dbReference type="SUPFAM" id="SSF56784">
    <property type="entry name" value="HAD-like"/>
    <property type="match status" value="1"/>
</dbReference>
<organism evidence="1 2">
    <name type="scientific">Phytohabitans houttuyneae</name>
    <dbReference type="NCBI Taxonomy" id="1076126"/>
    <lineage>
        <taxon>Bacteria</taxon>
        <taxon>Bacillati</taxon>
        <taxon>Actinomycetota</taxon>
        <taxon>Actinomycetes</taxon>
        <taxon>Micromonosporales</taxon>
        <taxon>Micromonosporaceae</taxon>
    </lineage>
</organism>
<protein>
    <submittedName>
        <fullName evidence="1">Haloacid dehalogenase</fullName>
    </submittedName>
</protein>
<reference evidence="1 2" key="2">
    <citation type="submission" date="2020-03" db="EMBL/GenBank/DDBJ databases">
        <authorList>
            <person name="Ichikawa N."/>
            <person name="Kimura A."/>
            <person name="Kitahashi Y."/>
            <person name="Uohara A."/>
        </authorList>
    </citation>
    <scope>NUCLEOTIDE SEQUENCE [LARGE SCALE GENOMIC DNA]</scope>
    <source>
        <strain evidence="1 2">NBRC 108639</strain>
    </source>
</reference>
<dbReference type="InterPro" id="IPR023214">
    <property type="entry name" value="HAD_sf"/>
</dbReference>
<dbReference type="PANTHER" id="PTHR10000">
    <property type="entry name" value="PHOSPHOSERINE PHOSPHATASE"/>
    <property type="match status" value="1"/>
</dbReference>
<evidence type="ECO:0000313" key="2">
    <source>
        <dbReference type="Proteomes" id="UP000482800"/>
    </source>
</evidence>
<name>A0A6V8KCV4_9ACTN</name>
<dbReference type="SFLD" id="SFLDG01140">
    <property type="entry name" value="C2.B:_Phosphomannomutase_and_P"/>
    <property type="match status" value="1"/>
</dbReference>
<dbReference type="CDD" id="cd07516">
    <property type="entry name" value="HAD_Pase"/>
    <property type="match status" value="1"/>
</dbReference>
<dbReference type="NCBIfam" id="TIGR00099">
    <property type="entry name" value="Cof-subfamily"/>
    <property type="match status" value="1"/>
</dbReference>
<dbReference type="SFLD" id="SFLDS00003">
    <property type="entry name" value="Haloacid_Dehalogenase"/>
    <property type="match status" value="1"/>
</dbReference>
<dbReference type="Proteomes" id="UP000482800">
    <property type="component" value="Unassembled WGS sequence"/>
</dbReference>
<keyword evidence="2" id="KW-1185">Reference proteome</keyword>
<dbReference type="GO" id="GO:0005829">
    <property type="term" value="C:cytosol"/>
    <property type="evidence" value="ECO:0007669"/>
    <property type="project" value="TreeGrafter"/>
</dbReference>
<dbReference type="Gene3D" id="3.40.50.1000">
    <property type="entry name" value="HAD superfamily/HAD-like"/>
    <property type="match status" value="1"/>
</dbReference>